<gene>
    <name evidence="2" type="ORF">P0Y48_07895</name>
</gene>
<sequence>MRHGRWFGVVVLVVAMVTGCAAQPVPTGAELYAQAKGHYLAYRAIATDILTAVYDGEWEVGDYGALPDSCRDGRGYEFYFTRYLRSPDPALRLERYEAAAAAITAAGLDASISPTDDPDAIWVIIARGNGISRLVFDSTPHGGGFHLNITTDCHPGNNRALKAEMFEETGIGDRTPYFPKTERPDAEPLFLFPLDAPRYPDPTPTP</sequence>
<feature type="signal peptide" evidence="1">
    <location>
        <begin position="1"/>
        <end position="22"/>
    </location>
</feature>
<name>A0AAJ5VYB8_9MICO</name>
<proteinExistence type="predicted"/>
<keyword evidence="1" id="KW-0732">Signal</keyword>
<dbReference type="Proteomes" id="UP001213972">
    <property type="component" value="Chromosome"/>
</dbReference>
<evidence type="ECO:0000313" key="2">
    <source>
        <dbReference type="EMBL" id="WEK12402.1"/>
    </source>
</evidence>
<dbReference type="PROSITE" id="PS51257">
    <property type="entry name" value="PROKAR_LIPOPROTEIN"/>
    <property type="match status" value="1"/>
</dbReference>
<reference evidence="2" key="1">
    <citation type="submission" date="2023-03" db="EMBL/GenBank/DDBJ databases">
        <title>Andean soil-derived lignocellulolytic bacterial consortium as a source of novel taxa and putative plastic-active enzymes.</title>
        <authorList>
            <person name="Diaz-Garcia L."/>
            <person name="Chuvochina M."/>
            <person name="Feuerriegel G."/>
            <person name="Bunk B."/>
            <person name="Sproer C."/>
            <person name="Streit W.R."/>
            <person name="Rodriguez L.M."/>
            <person name="Overmann J."/>
            <person name="Jimenez D.J."/>
        </authorList>
    </citation>
    <scope>NUCLEOTIDE SEQUENCE</scope>
    <source>
        <strain evidence="2">MAG 4610</strain>
    </source>
</reference>
<accession>A0AAJ5VYB8</accession>
<dbReference type="AlphaFoldDB" id="A0AAJ5VYB8"/>
<feature type="chain" id="PRO_5042608585" evidence="1">
    <location>
        <begin position="23"/>
        <end position="206"/>
    </location>
</feature>
<evidence type="ECO:0000256" key="1">
    <source>
        <dbReference type="SAM" id="SignalP"/>
    </source>
</evidence>
<organism evidence="2 3">
    <name type="scientific">Candidatus Microbacterium phytovorans</name>
    <dbReference type="NCBI Taxonomy" id="3121374"/>
    <lineage>
        <taxon>Bacteria</taxon>
        <taxon>Bacillati</taxon>
        <taxon>Actinomycetota</taxon>
        <taxon>Actinomycetes</taxon>
        <taxon>Micrococcales</taxon>
        <taxon>Microbacteriaceae</taxon>
        <taxon>Microbacterium</taxon>
    </lineage>
</organism>
<dbReference type="EMBL" id="CP119321">
    <property type="protein sequence ID" value="WEK12402.1"/>
    <property type="molecule type" value="Genomic_DNA"/>
</dbReference>
<evidence type="ECO:0000313" key="3">
    <source>
        <dbReference type="Proteomes" id="UP001213972"/>
    </source>
</evidence>
<protein>
    <submittedName>
        <fullName evidence="2">Uncharacterized protein</fullName>
    </submittedName>
</protein>